<dbReference type="InterPro" id="IPR009057">
    <property type="entry name" value="Homeodomain-like_sf"/>
</dbReference>
<keyword evidence="1" id="KW-0805">Transcription regulation</keyword>
<name>A0A4Q1RLR8_9FIRM</name>
<dbReference type="PANTHER" id="PTHR43280">
    <property type="entry name" value="ARAC-FAMILY TRANSCRIPTIONAL REGULATOR"/>
    <property type="match status" value="1"/>
</dbReference>
<accession>A0A4Q1RLR8</accession>
<comment type="caution">
    <text evidence="5">The sequence shown here is derived from an EMBL/GenBank/DDBJ whole genome shotgun (WGS) entry which is preliminary data.</text>
</comment>
<dbReference type="SUPFAM" id="SSF51215">
    <property type="entry name" value="Regulatory protein AraC"/>
    <property type="match status" value="1"/>
</dbReference>
<dbReference type="OrthoDB" id="2599717at2"/>
<dbReference type="AlphaFoldDB" id="A0A4Q1RLR8"/>
<dbReference type="InterPro" id="IPR020449">
    <property type="entry name" value="Tscrpt_reg_AraC-type_HTH"/>
</dbReference>
<dbReference type="PANTHER" id="PTHR43280:SF2">
    <property type="entry name" value="HTH-TYPE TRANSCRIPTIONAL REGULATOR EXSA"/>
    <property type="match status" value="1"/>
</dbReference>
<dbReference type="GO" id="GO:0003700">
    <property type="term" value="F:DNA-binding transcription factor activity"/>
    <property type="evidence" value="ECO:0007669"/>
    <property type="project" value="InterPro"/>
</dbReference>
<feature type="domain" description="HTH araC/xylS-type" evidence="4">
    <location>
        <begin position="160"/>
        <end position="258"/>
    </location>
</feature>
<dbReference type="SUPFAM" id="SSF46689">
    <property type="entry name" value="Homeodomain-like"/>
    <property type="match status" value="1"/>
</dbReference>
<keyword evidence="3" id="KW-0804">Transcription</keyword>
<sequence>MSDISIQFCEYNRSNPDADRIYRPQGSGDYLFLLLKTPMKVYQANGILITGENACILYTPGQMQHYQAVQKFRNSYLHFVAQENLAEYFHLPQNQIFYPQNPEEIEEIIRKLQQEYITRGSHTEAMQSALICQLLVTAARGLEKGQRHNPEEEGLYRDFQALRMEMLRHYEKHWTTEQLCNQINLEKSQFYAYYRQFFHSTPHNDLLQVRLDKAKNLLTNEALPIQQVALSCGFRNMSHFSRYFKQQCGCSPKDWISSVSPQ</sequence>
<dbReference type="InterPro" id="IPR018060">
    <property type="entry name" value="HTH_AraC"/>
</dbReference>
<dbReference type="Gene3D" id="2.60.120.280">
    <property type="entry name" value="Regulatory protein AraC"/>
    <property type="match status" value="1"/>
</dbReference>
<dbReference type="InterPro" id="IPR037923">
    <property type="entry name" value="HTH-like"/>
</dbReference>
<organism evidence="5 6">
    <name type="scientific">Blautia faecicola</name>
    <dbReference type="NCBI Taxonomy" id="2509240"/>
    <lineage>
        <taxon>Bacteria</taxon>
        <taxon>Bacillati</taxon>
        <taxon>Bacillota</taxon>
        <taxon>Clostridia</taxon>
        <taxon>Lachnospirales</taxon>
        <taxon>Lachnospiraceae</taxon>
        <taxon>Blautia</taxon>
    </lineage>
</organism>
<dbReference type="EMBL" id="SDKC01000001">
    <property type="protein sequence ID" value="RXS76703.1"/>
    <property type="molecule type" value="Genomic_DNA"/>
</dbReference>
<evidence type="ECO:0000313" key="6">
    <source>
        <dbReference type="Proteomes" id="UP000290106"/>
    </source>
</evidence>
<dbReference type="Proteomes" id="UP000290106">
    <property type="component" value="Unassembled WGS sequence"/>
</dbReference>
<evidence type="ECO:0000256" key="3">
    <source>
        <dbReference type="ARBA" id="ARBA00023163"/>
    </source>
</evidence>
<protein>
    <submittedName>
        <fullName evidence="5">AraC family transcriptional regulator</fullName>
    </submittedName>
</protein>
<dbReference type="Pfam" id="PF12833">
    <property type="entry name" value="HTH_18"/>
    <property type="match status" value="1"/>
</dbReference>
<proteinExistence type="predicted"/>
<evidence type="ECO:0000313" key="5">
    <source>
        <dbReference type="EMBL" id="RXS76703.1"/>
    </source>
</evidence>
<dbReference type="Gene3D" id="1.10.10.60">
    <property type="entry name" value="Homeodomain-like"/>
    <property type="match status" value="1"/>
</dbReference>
<dbReference type="PROSITE" id="PS00041">
    <property type="entry name" value="HTH_ARAC_FAMILY_1"/>
    <property type="match status" value="1"/>
</dbReference>
<dbReference type="PRINTS" id="PR00032">
    <property type="entry name" value="HTHARAC"/>
</dbReference>
<dbReference type="SMART" id="SM00342">
    <property type="entry name" value="HTH_ARAC"/>
    <property type="match status" value="1"/>
</dbReference>
<reference evidence="5 6" key="1">
    <citation type="submission" date="2019-01" db="EMBL/GenBank/DDBJ databases">
        <title>Blautia sp. nov. KGMB01111 isolated human feces.</title>
        <authorList>
            <person name="Park J.-E."/>
            <person name="Kim J.-S."/>
            <person name="Park S.-H."/>
        </authorList>
    </citation>
    <scope>NUCLEOTIDE SEQUENCE [LARGE SCALE GENOMIC DNA]</scope>
    <source>
        <strain evidence="5 6">KGMB01111</strain>
    </source>
</reference>
<evidence type="ECO:0000256" key="2">
    <source>
        <dbReference type="ARBA" id="ARBA00023125"/>
    </source>
</evidence>
<keyword evidence="2" id="KW-0238">DNA-binding</keyword>
<evidence type="ECO:0000259" key="4">
    <source>
        <dbReference type="PROSITE" id="PS01124"/>
    </source>
</evidence>
<gene>
    <name evidence="5" type="ORF">ETP43_08190</name>
</gene>
<evidence type="ECO:0000256" key="1">
    <source>
        <dbReference type="ARBA" id="ARBA00023015"/>
    </source>
</evidence>
<dbReference type="PROSITE" id="PS01124">
    <property type="entry name" value="HTH_ARAC_FAMILY_2"/>
    <property type="match status" value="1"/>
</dbReference>
<dbReference type="GO" id="GO:0043565">
    <property type="term" value="F:sequence-specific DNA binding"/>
    <property type="evidence" value="ECO:0007669"/>
    <property type="project" value="InterPro"/>
</dbReference>
<dbReference type="InterPro" id="IPR018062">
    <property type="entry name" value="HTH_AraC-typ_CS"/>
</dbReference>
<keyword evidence="6" id="KW-1185">Reference proteome</keyword>